<dbReference type="SUPFAM" id="SSF46785">
    <property type="entry name" value="Winged helix' DNA-binding domain"/>
    <property type="match status" value="1"/>
</dbReference>
<dbReference type="Gene3D" id="3.40.190.10">
    <property type="entry name" value="Periplasmic binding protein-like II"/>
    <property type="match status" value="2"/>
</dbReference>
<sequence>MKEITLRQLEYFAAIAETQSVTEAARRCSVSQAAVSLALGQLEDALGATLVIRRRGKGVALTAEGQAIATRARLVADQVAEMSTALHQVHGELSGRLVVGVFRTLAMHVIPHLVEWFTTRHPAVELDFTEGTGPQIQEAMLAGRAQLCVVYEAQVEPQCATLVLSEERRKVVLGAGHPLAGRESIRFRDLARYPAVLMDEEPSLQRTIAEFQRQGVEPLVRWRSASVQAIQSIVGRGLAYSLLMQETALSPEGRPLVFRPLADDVPTNSVMASLPAGVARSALVEETLEALRARWPQKQAGRQAGRPVAEPANRHKAEGLTAPTPSVPPPSVPPPPGWPPPAPPAW</sequence>
<evidence type="ECO:0000259" key="6">
    <source>
        <dbReference type="PROSITE" id="PS50931"/>
    </source>
</evidence>
<feature type="domain" description="HTH lysR-type" evidence="6">
    <location>
        <begin position="4"/>
        <end position="62"/>
    </location>
</feature>
<dbReference type="InterPro" id="IPR050950">
    <property type="entry name" value="HTH-type_LysR_regulators"/>
</dbReference>
<dbReference type="GO" id="GO:0003700">
    <property type="term" value="F:DNA-binding transcription factor activity"/>
    <property type="evidence" value="ECO:0007669"/>
    <property type="project" value="InterPro"/>
</dbReference>
<feature type="compositionally biased region" description="Pro residues" evidence="5">
    <location>
        <begin position="325"/>
        <end position="346"/>
    </location>
</feature>
<evidence type="ECO:0000313" key="8">
    <source>
        <dbReference type="Proteomes" id="UP000325307"/>
    </source>
</evidence>
<dbReference type="AlphaFoldDB" id="A0A5A7NS87"/>
<organism evidence="7 8">
    <name type="scientific">Zafaria cholistanensis</name>
    <dbReference type="NCBI Taxonomy" id="1682741"/>
    <lineage>
        <taxon>Bacteria</taxon>
        <taxon>Bacillati</taxon>
        <taxon>Actinomycetota</taxon>
        <taxon>Actinomycetes</taxon>
        <taxon>Micrococcales</taxon>
        <taxon>Micrococcaceae</taxon>
        <taxon>Zafaria</taxon>
    </lineage>
</organism>
<keyword evidence="4" id="KW-0804">Transcription</keyword>
<comment type="similarity">
    <text evidence="1">Belongs to the LysR transcriptional regulatory family.</text>
</comment>
<evidence type="ECO:0000256" key="5">
    <source>
        <dbReference type="SAM" id="MobiDB-lite"/>
    </source>
</evidence>
<dbReference type="OrthoDB" id="3461141at2"/>
<protein>
    <submittedName>
        <fullName evidence="7">LysR family transcriptional regulator</fullName>
    </submittedName>
</protein>
<dbReference type="InterPro" id="IPR000847">
    <property type="entry name" value="LysR_HTH_N"/>
</dbReference>
<evidence type="ECO:0000313" key="7">
    <source>
        <dbReference type="EMBL" id="GER23579.1"/>
    </source>
</evidence>
<evidence type="ECO:0000256" key="4">
    <source>
        <dbReference type="ARBA" id="ARBA00023163"/>
    </source>
</evidence>
<dbReference type="PRINTS" id="PR00039">
    <property type="entry name" value="HTHLYSR"/>
</dbReference>
<feature type="region of interest" description="Disordered" evidence="5">
    <location>
        <begin position="294"/>
        <end position="346"/>
    </location>
</feature>
<dbReference type="PROSITE" id="PS50931">
    <property type="entry name" value="HTH_LYSR"/>
    <property type="match status" value="1"/>
</dbReference>
<comment type="caution">
    <text evidence="7">The sequence shown here is derived from an EMBL/GenBank/DDBJ whole genome shotgun (WGS) entry which is preliminary data.</text>
</comment>
<dbReference type="Pfam" id="PF03466">
    <property type="entry name" value="LysR_substrate"/>
    <property type="match status" value="1"/>
</dbReference>
<dbReference type="Proteomes" id="UP000325307">
    <property type="component" value="Unassembled WGS sequence"/>
</dbReference>
<dbReference type="Pfam" id="PF00126">
    <property type="entry name" value="HTH_1"/>
    <property type="match status" value="1"/>
</dbReference>
<dbReference type="InterPro" id="IPR005119">
    <property type="entry name" value="LysR_subst-bd"/>
</dbReference>
<name>A0A5A7NS87_9MICC</name>
<keyword evidence="3" id="KW-0238">DNA-binding</keyword>
<dbReference type="InterPro" id="IPR036388">
    <property type="entry name" value="WH-like_DNA-bd_sf"/>
</dbReference>
<gene>
    <name evidence="7" type="ORF">NCCP1664_20740</name>
</gene>
<dbReference type="EMBL" id="BKDJ01000010">
    <property type="protein sequence ID" value="GER23579.1"/>
    <property type="molecule type" value="Genomic_DNA"/>
</dbReference>
<dbReference type="RefSeq" id="WP_149957163.1">
    <property type="nucleotide sequence ID" value="NZ_BKDJ01000010.1"/>
</dbReference>
<keyword evidence="8" id="KW-1185">Reference proteome</keyword>
<keyword evidence="2" id="KW-0805">Transcription regulation</keyword>
<dbReference type="SUPFAM" id="SSF53850">
    <property type="entry name" value="Periplasmic binding protein-like II"/>
    <property type="match status" value="1"/>
</dbReference>
<dbReference type="GO" id="GO:0005829">
    <property type="term" value="C:cytosol"/>
    <property type="evidence" value="ECO:0007669"/>
    <property type="project" value="TreeGrafter"/>
</dbReference>
<reference evidence="7 8" key="1">
    <citation type="submission" date="2019-09" db="EMBL/GenBank/DDBJ databases">
        <title>Arthrobacter zafarii sp. nov., a moderately thermotolerant and halotolerant actinobacterium isolated from Cholistan desert soil of Pakistan.</title>
        <authorList>
            <person name="Amin A."/>
            <person name="Ahmed I."/>
            <person name="Khalid N."/>
            <person name="Schumann P."/>
            <person name="Busse H.J."/>
            <person name="Khan I.U."/>
            <person name="Li S."/>
            <person name="Li W.J."/>
        </authorList>
    </citation>
    <scope>NUCLEOTIDE SEQUENCE [LARGE SCALE GENOMIC DNA]</scope>
    <source>
        <strain evidence="7 8">NCCP-1664</strain>
    </source>
</reference>
<evidence type="ECO:0000256" key="2">
    <source>
        <dbReference type="ARBA" id="ARBA00023015"/>
    </source>
</evidence>
<dbReference type="Gene3D" id="1.10.10.10">
    <property type="entry name" value="Winged helix-like DNA-binding domain superfamily/Winged helix DNA-binding domain"/>
    <property type="match status" value="1"/>
</dbReference>
<evidence type="ECO:0000256" key="1">
    <source>
        <dbReference type="ARBA" id="ARBA00009437"/>
    </source>
</evidence>
<dbReference type="InterPro" id="IPR036390">
    <property type="entry name" value="WH_DNA-bd_sf"/>
</dbReference>
<dbReference type="GO" id="GO:0003677">
    <property type="term" value="F:DNA binding"/>
    <property type="evidence" value="ECO:0007669"/>
    <property type="project" value="UniProtKB-KW"/>
</dbReference>
<accession>A0A5A7NS87</accession>
<dbReference type="PANTHER" id="PTHR30419">
    <property type="entry name" value="HTH-TYPE TRANSCRIPTIONAL REGULATOR YBHD"/>
    <property type="match status" value="1"/>
</dbReference>
<evidence type="ECO:0000256" key="3">
    <source>
        <dbReference type="ARBA" id="ARBA00023125"/>
    </source>
</evidence>
<proteinExistence type="inferred from homology"/>